<dbReference type="Proteomes" id="UP000092659">
    <property type="component" value="Chromosome"/>
</dbReference>
<evidence type="ECO:0000313" key="2">
    <source>
        <dbReference type="EMBL" id="MBP2048653.1"/>
    </source>
</evidence>
<protein>
    <submittedName>
        <fullName evidence="2">Prefoldin subunit 5</fullName>
    </submittedName>
</protein>
<organism evidence="1 3">
    <name type="scientific">Streptomyces griseochromogenes</name>
    <dbReference type="NCBI Taxonomy" id="68214"/>
    <lineage>
        <taxon>Bacteria</taxon>
        <taxon>Bacillati</taxon>
        <taxon>Actinomycetota</taxon>
        <taxon>Actinomycetes</taxon>
        <taxon>Kitasatosporales</taxon>
        <taxon>Streptomycetaceae</taxon>
        <taxon>Streptomyces</taxon>
    </lineage>
</organism>
<dbReference type="EMBL" id="JAGGLP010000003">
    <property type="protein sequence ID" value="MBP2048653.1"/>
    <property type="molecule type" value="Genomic_DNA"/>
</dbReference>
<dbReference type="KEGG" id="sgs:AVL59_38930"/>
<accession>A0A1B1B7L1</accession>
<name>A0A1B1B7L1_9ACTN</name>
<dbReference type="Proteomes" id="UP001519309">
    <property type="component" value="Unassembled WGS sequence"/>
</dbReference>
<reference evidence="2 4" key="2">
    <citation type="submission" date="2021-03" db="EMBL/GenBank/DDBJ databases">
        <title>Genomic Encyclopedia of Type Strains, Phase IV (KMG-IV): sequencing the most valuable type-strain genomes for metagenomic binning, comparative biology and taxonomic classification.</title>
        <authorList>
            <person name="Goeker M."/>
        </authorList>
    </citation>
    <scope>NUCLEOTIDE SEQUENCE [LARGE SCALE GENOMIC DNA]</scope>
    <source>
        <strain evidence="2 4">DSM 40499</strain>
    </source>
</reference>
<sequence length="448" mass="48697">MTATPRGASGPVRDTLTLMILPVLAALALPAAFAGGGTRRWFGGRSEGLRAEAQAAKDAAAAAFYELDTAQRDLRISVETITAVDDSPAARRAVADFEALGRRIDEVSRQYIQAVDAHDLDRDDLEAGAAARARGELTAAKDELVRVRQELDRFGSSLAPLLGKAETQLARVAPAVERARQALLGASNALDAARQTGLAAEDLAARLAALSPELTKLNQGAGRHGVAQTLERAERVQREAAAIRAEAERLPQKAAEIDHRLVSLRTRAQALTTRAGQVDPVLSELRRRFAAACWQDLQQVPAQATENVRQAELKLREARTARDAQRWADATSLLSTVRALLNSTDEAVSAAGDRLNRLNTVQKDPQQEIERTRFAIRDAQRLAMTGRTAPDPRHARPLDDAVARLERAAGTLEGRHPDYWHFLTETEAVRRTAARVVAQIREERGGVH</sequence>
<keyword evidence="4" id="KW-1185">Reference proteome</keyword>
<evidence type="ECO:0000313" key="1">
    <source>
        <dbReference type="EMBL" id="ANP54777.1"/>
    </source>
</evidence>
<proteinExistence type="predicted"/>
<dbReference type="OrthoDB" id="3569687at2"/>
<reference evidence="1 3" key="1">
    <citation type="submission" date="2016-06" db="EMBL/GenBank/DDBJ databases">
        <title>Complete genome sequence of Streptomyces griseochromogenes ATCC 14511, the Blasticidin S producer.</title>
        <authorList>
            <person name="Wu L."/>
        </authorList>
    </citation>
    <scope>NUCLEOTIDE SEQUENCE [LARGE SCALE GENOMIC DNA]</scope>
    <source>
        <strain evidence="1 3">ATCC 14511</strain>
    </source>
</reference>
<gene>
    <name evidence="1" type="ORF">AVL59_38930</name>
    <name evidence="2" type="ORF">J2Z21_001578</name>
</gene>
<evidence type="ECO:0000313" key="3">
    <source>
        <dbReference type="Proteomes" id="UP000092659"/>
    </source>
</evidence>
<dbReference type="STRING" id="68214.AVL59_38930"/>
<evidence type="ECO:0000313" key="4">
    <source>
        <dbReference type="Proteomes" id="UP001519309"/>
    </source>
</evidence>
<dbReference type="EMBL" id="CP016279">
    <property type="protein sequence ID" value="ANP54777.1"/>
    <property type="molecule type" value="Genomic_DNA"/>
</dbReference>
<dbReference type="AlphaFoldDB" id="A0A1B1B7L1"/>